<accession>A0ABW6LBW4</accession>
<reference evidence="2 3" key="1">
    <citation type="submission" date="2024-10" db="EMBL/GenBank/DDBJ databases">
        <title>The Natural Products Discovery Center: Release of the First 8490 Sequenced Strains for Exploring Actinobacteria Biosynthetic Diversity.</title>
        <authorList>
            <person name="Kalkreuter E."/>
            <person name="Kautsar S.A."/>
            <person name="Yang D."/>
            <person name="Bader C.D."/>
            <person name="Teijaro C.N."/>
            <person name="Fluegel L."/>
            <person name="Davis C.M."/>
            <person name="Simpson J.R."/>
            <person name="Lauterbach L."/>
            <person name="Steele A.D."/>
            <person name="Gui C."/>
            <person name="Meng S."/>
            <person name="Li G."/>
            <person name="Viehrig K."/>
            <person name="Ye F."/>
            <person name="Su P."/>
            <person name="Kiefer A.F."/>
            <person name="Nichols A."/>
            <person name="Cepeda A.J."/>
            <person name="Yan W."/>
            <person name="Fan B."/>
            <person name="Jiang Y."/>
            <person name="Adhikari A."/>
            <person name="Zheng C.-J."/>
            <person name="Schuster L."/>
            <person name="Cowan T.M."/>
            <person name="Smanski M.J."/>
            <person name="Chevrette M.G."/>
            <person name="De Carvalho L.P.S."/>
            <person name="Shen B."/>
        </authorList>
    </citation>
    <scope>NUCLEOTIDE SEQUENCE [LARGE SCALE GENOMIC DNA]</scope>
    <source>
        <strain evidence="2 3">NPDC007066</strain>
    </source>
</reference>
<evidence type="ECO:0008006" key="4">
    <source>
        <dbReference type="Google" id="ProtNLM"/>
    </source>
</evidence>
<sequence>MATTHWLGDPPAEHDALTAWALSRIAATVAEDARVDAVVEIGHEEREFEPELGGRFGSGTSGGPASRRSGGARTFRLDGVSPALLREEDSDEPWAVLFDPARLIRGIGAVARAERGEGYVELFLVPHPLFADPADAWLPPGARRLVVRLDPITGFLSSATLHDDRGPLATARVHEMSVRDVRSSAAAGRVMARMARTMVEPVRLTADVAVEADPFEDLAFTGEPSARSWTVSVGGRELTVTGDYAPDATSPPAARLAELLAPARILSHLAYVTAVSATSVRAGVRPLRTFPLSAWAPDESLTCGFTVDPETGVLTRAEATEEEGGRVIFRHVVTALGARRSG</sequence>
<organism evidence="2 3">
    <name type="scientific">Streptomyces massasporeus</name>
    <dbReference type="NCBI Taxonomy" id="67324"/>
    <lineage>
        <taxon>Bacteria</taxon>
        <taxon>Bacillati</taxon>
        <taxon>Actinomycetota</taxon>
        <taxon>Actinomycetes</taxon>
        <taxon>Kitasatosporales</taxon>
        <taxon>Streptomycetaceae</taxon>
        <taxon>Streptomyces</taxon>
    </lineage>
</organism>
<dbReference type="RefSeq" id="WP_358286565.1">
    <property type="nucleotide sequence ID" value="NZ_JBEYGJ010000026.1"/>
</dbReference>
<dbReference type="Proteomes" id="UP001601288">
    <property type="component" value="Unassembled WGS sequence"/>
</dbReference>
<evidence type="ECO:0000313" key="3">
    <source>
        <dbReference type="Proteomes" id="UP001601288"/>
    </source>
</evidence>
<feature type="compositionally biased region" description="Low complexity" evidence="1">
    <location>
        <begin position="63"/>
        <end position="74"/>
    </location>
</feature>
<gene>
    <name evidence="2" type="ORF">ACFYM3_15120</name>
</gene>
<protein>
    <recommendedName>
        <fullName evidence="4">A-factor biosynthesis hotdog domain-containing protein</fullName>
    </recommendedName>
</protein>
<evidence type="ECO:0000313" key="2">
    <source>
        <dbReference type="EMBL" id="MFE9225935.1"/>
    </source>
</evidence>
<proteinExistence type="predicted"/>
<feature type="region of interest" description="Disordered" evidence="1">
    <location>
        <begin position="49"/>
        <end position="74"/>
    </location>
</feature>
<dbReference type="EMBL" id="JBIAFP010000007">
    <property type="protein sequence ID" value="MFE9225935.1"/>
    <property type="molecule type" value="Genomic_DNA"/>
</dbReference>
<keyword evidence="3" id="KW-1185">Reference proteome</keyword>
<name>A0ABW6LBW4_9ACTN</name>
<evidence type="ECO:0000256" key="1">
    <source>
        <dbReference type="SAM" id="MobiDB-lite"/>
    </source>
</evidence>
<comment type="caution">
    <text evidence="2">The sequence shown here is derived from an EMBL/GenBank/DDBJ whole genome shotgun (WGS) entry which is preliminary data.</text>
</comment>